<gene>
    <name evidence="2" type="ORF">Anapl_17267</name>
</gene>
<evidence type="ECO:0000313" key="3">
    <source>
        <dbReference type="Proteomes" id="UP000296049"/>
    </source>
</evidence>
<organism evidence="2 3">
    <name type="scientific">Anas platyrhynchos</name>
    <name type="common">Mallard</name>
    <name type="synonym">Anas boschas</name>
    <dbReference type="NCBI Taxonomy" id="8839"/>
    <lineage>
        <taxon>Eukaryota</taxon>
        <taxon>Metazoa</taxon>
        <taxon>Chordata</taxon>
        <taxon>Craniata</taxon>
        <taxon>Vertebrata</taxon>
        <taxon>Euteleostomi</taxon>
        <taxon>Archelosauria</taxon>
        <taxon>Archosauria</taxon>
        <taxon>Dinosauria</taxon>
        <taxon>Saurischia</taxon>
        <taxon>Theropoda</taxon>
        <taxon>Coelurosauria</taxon>
        <taxon>Aves</taxon>
        <taxon>Neognathae</taxon>
        <taxon>Galloanserae</taxon>
        <taxon>Anseriformes</taxon>
        <taxon>Anatidae</taxon>
        <taxon>Anatinae</taxon>
        <taxon>Anas</taxon>
    </lineage>
</organism>
<feature type="region of interest" description="Disordered" evidence="1">
    <location>
        <begin position="1"/>
        <end position="31"/>
    </location>
</feature>
<protein>
    <submittedName>
        <fullName evidence="2">Uncharacterized protein</fullName>
    </submittedName>
</protein>
<feature type="region of interest" description="Disordered" evidence="1">
    <location>
        <begin position="42"/>
        <end position="61"/>
    </location>
</feature>
<keyword evidence="3" id="KW-1185">Reference proteome</keyword>
<accession>R0J9U7</accession>
<proteinExistence type="predicted"/>
<dbReference type="AlphaFoldDB" id="R0J9U7"/>
<name>R0J9U7_ANAPL</name>
<dbReference type="EMBL" id="KB745191">
    <property type="protein sequence ID" value="EOA93990.1"/>
    <property type="molecule type" value="Genomic_DNA"/>
</dbReference>
<evidence type="ECO:0000256" key="1">
    <source>
        <dbReference type="SAM" id="MobiDB-lite"/>
    </source>
</evidence>
<reference evidence="3" key="1">
    <citation type="journal article" date="2013" name="Nat. Genet.">
        <title>The duck genome and transcriptome provide insight into an avian influenza virus reservoir species.</title>
        <authorList>
            <person name="Huang Y."/>
            <person name="Li Y."/>
            <person name="Burt D.W."/>
            <person name="Chen H."/>
            <person name="Zhang Y."/>
            <person name="Qian W."/>
            <person name="Kim H."/>
            <person name="Gan S."/>
            <person name="Zhao Y."/>
            <person name="Li J."/>
            <person name="Yi K."/>
            <person name="Feng H."/>
            <person name="Zhu P."/>
            <person name="Li B."/>
            <person name="Liu Q."/>
            <person name="Fairley S."/>
            <person name="Magor K.E."/>
            <person name="Du Z."/>
            <person name="Hu X."/>
            <person name="Goodman L."/>
            <person name="Tafer H."/>
            <person name="Vignal A."/>
            <person name="Lee T."/>
            <person name="Kim K.W."/>
            <person name="Sheng Z."/>
            <person name="An Y."/>
            <person name="Searle S."/>
            <person name="Herrero J."/>
            <person name="Groenen M.A."/>
            <person name="Crooijmans R.P."/>
            <person name="Faraut T."/>
            <person name="Cai Q."/>
            <person name="Webster R.G."/>
            <person name="Aldridge J.R."/>
            <person name="Warren W.C."/>
            <person name="Bartschat S."/>
            <person name="Kehr S."/>
            <person name="Marz M."/>
            <person name="Stadler P.F."/>
            <person name="Smith J."/>
            <person name="Kraus R.H."/>
            <person name="Zhao Y."/>
            <person name="Ren L."/>
            <person name="Fei J."/>
            <person name="Morisson M."/>
            <person name="Kaiser P."/>
            <person name="Griffin D.K."/>
            <person name="Rao M."/>
            <person name="Pitel F."/>
            <person name="Wang J."/>
            <person name="Li N."/>
        </authorList>
    </citation>
    <scope>NUCLEOTIDE SEQUENCE [LARGE SCALE GENOMIC DNA]</scope>
</reference>
<evidence type="ECO:0000313" key="2">
    <source>
        <dbReference type="EMBL" id="EOA93990.1"/>
    </source>
</evidence>
<feature type="compositionally biased region" description="Gly residues" evidence="1">
    <location>
        <begin position="1"/>
        <end position="13"/>
    </location>
</feature>
<sequence>MSGAAGSGAGGAGSAPSSAASSPPSAASSSALLHLESTLSCDLSQRARPDAVHHKRTLFSR</sequence>
<dbReference type="Proteomes" id="UP000296049">
    <property type="component" value="Unassembled WGS sequence"/>
</dbReference>
<feature type="compositionally biased region" description="Low complexity" evidence="1">
    <location>
        <begin position="14"/>
        <end position="31"/>
    </location>
</feature>